<evidence type="ECO:0000256" key="1">
    <source>
        <dbReference type="ARBA" id="ARBA00004651"/>
    </source>
</evidence>
<proteinExistence type="predicted"/>
<comment type="subcellular location">
    <subcellularLocation>
        <location evidence="1">Cell membrane</location>
        <topology evidence="1">Multi-pass membrane protein</topology>
    </subcellularLocation>
</comment>
<evidence type="ECO:0000256" key="2">
    <source>
        <dbReference type="ARBA" id="ARBA00022692"/>
    </source>
</evidence>
<dbReference type="Gene3D" id="1.20.1250.20">
    <property type="entry name" value="MFS general substrate transporter like domains"/>
    <property type="match status" value="1"/>
</dbReference>
<feature type="transmembrane region" description="Helical" evidence="5">
    <location>
        <begin position="83"/>
        <end position="101"/>
    </location>
</feature>
<feature type="transmembrane region" description="Helical" evidence="5">
    <location>
        <begin position="332"/>
        <end position="355"/>
    </location>
</feature>
<dbReference type="SUPFAM" id="SSF103473">
    <property type="entry name" value="MFS general substrate transporter"/>
    <property type="match status" value="1"/>
</dbReference>
<gene>
    <name evidence="7" type="ORF">RBR11_01165</name>
</gene>
<feature type="domain" description="Major facilitator superfamily (MFS) profile" evidence="6">
    <location>
        <begin position="18"/>
        <end position="419"/>
    </location>
</feature>
<evidence type="ECO:0000256" key="5">
    <source>
        <dbReference type="SAM" id="Phobius"/>
    </source>
</evidence>
<dbReference type="PANTHER" id="PTHR23534">
    <property type="entry name" value="MFS PERMEASE"/>
    <property type="match status" value="1"/>
</dbReference>
<dbReference type="PANTHER" id="PTHR23534:SF1">
    <property type="entry name" value="MAJOR FACILITATOR SUPERFAMILY PROTEIN"/>
    <property type="match status" value="1"/>
</dbReference>
<sequence>MSASALTAVDRLAIQRRTVGILSLGQVLGGIAFGATVSLGALLAADISGNDALSGLATASVTLGAALAAIPLARFASRFGRRFSLTVGNAMALVGIAIVISAAAIRVFPILLLGIILIGMGNAGNLQSRFAATDLALPEHRGRDLSIVVWATTIGGVAGPLLLGPGERIGHAIGMPVHTGSYLFSLVAQVAAFALYLIALRPDPLLVSRTLPETGSFTAGVERVDRPIAARYAIFAIAGSHVTMASVMAMTPVHLSHMAMSGMSGMSTAAVEMNVTVLVGVTIAMHVAGMYGLSPVFGILADRWGRLRTVLLGQALLVAAMCFAMLAGETAWGVMVALILLGLGWSAATVAGAALLTEASAPALRTRRQGRSDSLMSLSAAGGAVLAGFILGAFSYAGLAIAALVVVIAIVLLSPLGKR</sequence>
<organism evidence="7 8">
    <name type="scientific">Microbacterium capsulatum</name>
    <dbReference type="NCBI Taxonomy" id="3041921"/>
    <lineage>
        <taxon>Bacteria</taxon>
        <taxon>Bacillati</taxon>
        <taxon>Actinomycetota</taxon>
        <taxon>Actinomycetes</taxon>
        <taxon>Micrococcales</taxon>
        <taxon>Microbacteriaceae</taxon>
        <taxon>Microbacterium</taxon>
    </lineage>
</organism>
<evidence type="ECO:0000256" key="4">
    <source>
        <dbReference type="ARBA" id="ARBA00023136"/>
    </source>
</evidence>
<feature type="transmembrane region" description="Helical" evidence="5">
    <location>
        <begin position="400"/>
        <end position="417"/>
    </location>
</feature>
<evidence type="ECO:0000259" key="6">
    <source>
        <dbReference type="PROSITE" id="PS50850"/>
    </source>
</evidence>
<feature type="transmembrane region" description="Helical" evidence="5">
    <location>
        <begin position="56"/>
        <end position="76"/>
    </location>
</feature>
<dbReference type="Proteomes" id="UP001230289">
    <property type="component" value="Unassembled WGS sequence"/>
</dbReference>
<evidence type="ECO:0000313" key="7">
    <source>
        <dbReference type="EMBL" id="MDQ4212523.1"/>
    </source>
</evidence>
<feature type="transmembrane region" description="Helical" evidence="5">
    <location>
        <begin position="307"/>
        <end position="326"/>
    </location>
</feature>
<dbReference type="InterPro" id="IPR011701">
    <property type="entry name" value="MFS"/>
</dbReference>
<feature type="transmembrane region" description="Helical" evidence="5">
    <location>
        <begin position="182"/>
        <end position="200"/>
    </location>
</feature>
<feature type="transmembrane region" description="Helical" evidence="5">
    <location>
        <begin position="375"/>
        <end position="394"/>
    </location>
</feature>
<feature type="transmembrane region" description="Helical" evidence="5">
    <location>
        <begin position="21"/>
        <end position="44"/>
    </location>
</feature>
<feature type="transmembrane region" description="Helical" evidence="5">
    <location>
        <begin position="145"/>
        <end position="162"/>
    </location>
</feature>
<evidence type="ECO:0000313" key="8">
    <source>
        <dbReference type="Proteomes" id="UP001230289"/>
    </source>
</evidence>
<feature type="transmembrane region" description="Helical" evidence="5">
    <location>
        <begin position="275"/>
        <end position="300"/>
    </location>
</feature>
<dbReference type="Pfam" id="PF07690">
    <property type="entry name" value="MFS_1"/>
    <property type="match status" value="1"/>
</dbReference>
<protein>
    <submittedName>
        <fullName evidence="7">MFS transporter</fullName>
    </submittedName>
</protein>
<keyword evidence="3 5" id="KW-1133">Transmembrane helix</keyword>
<dbReference type="PROSITE" id="PS50850">
    <property type="entry name" value="MFS"/>
    <property type="match status" value="1"/>
</dbReference>
<accession>A0ABU0XD37</accession>
<dbReference type="RefSeq" id="WP_308487459.1">
    <property type="nucleotide sequence ID" value="NZ_JAVFCB010000001.1"/>
</dbReference>
<dbReference type="InterPro" id="IPR020846">
    <property type="entry name" value="MFS_dom"/>
</dbReference>
<reference evidence="7 8" key="1">
    <citation type="submission" date="2023-08" db="EMBL/GenBank/DDBJ databases">
        <title>Microbacterium sp. nov., isolated from a waste landfill.</title>
        <authorList>
            <person name="Wen W."/>
        </authorList>
    </citation>
    <scope>NUCLEOTIDE SEQUENCE [LARGE SCALE GENOMIC DNA]</scope>
    <source>
        <strain evidence="7 8">ASV81</strain>
    </source>
</reference>
<keyword evidence="8" id="KW-1185">Reference proteome</keyword>
<dbReference type="InterPro" id="IPR036259">
    <property type="entry name" value="MFS_trans_sf"/>
</dbReference>
<feature type="transmembrane region" description="Helical" evidence="5">
    <location>
        <begin position="107"/>
        <end position="124"/>
    </location>
</feature>
<dbReference type="EMBL" id="JAVFCB010000001">
    <property type="protein sequence ID" value="MDQ4212523.1"/>
    <property type="molecule type" value="Genomic_DNA"/>
</dbReference>
<feature type="transmembrane region" description="Helical" evidence="5">
    <location>
        <begin position="232"/>
        <end position="255"/>
    </location>
</feature>
<keyword evidence="4 5" id="KW-0472">Membrane</keyword>
<evidence type="ECO:0000256" key="3">
    <source>
        <dbReference type="ARBA" id="ARBA00022989"/>
    </source>
</evidence>
<keyword evidence="2 5" id="KW-0812">Transmembrane</keyword>
<name>A0ABU0XD37_9MICO</name>
<comment type="caution">
    <text evidence="7">The sequence shown here is derived from an EMBL/GenBank/DDBJ whole genome shotgun (WGS) entry which is preliminary data.</text>
</comment>